<evidence type="ECO:0000313" key="3">
    <source>
        <dbReference type="EMBL" id="EHJ10829.1"/>
    </source>
</evidence>
<keyword evidence="2" id="KW-0028">Amino-acid biosynthesis</keyword>
<dbReference type="NCBIfam" id="TIGR01796">
    <property type="entry name" value="CM_mono_aroH"/>
    <property type="match status" value="1"/>
</dbReference>
<dbReference type="Gene3D" id="3.30.1330.40">
    <property type="entry name" value="RutC-like"/>
    <property type="match status" value="1"/>
</dbReference>
<dbReference type="GO" id="GO:0008652">
    <property type="term" value="P:amino acid biosynthetic process"/>
    <property type="evidence" value="ECO:0007669"/>
    <property type="project" value="UniProtKB-UniRule"/>
</dbReference>
<dbReference type="EMBL" id="AESD01000663">
    <property type="protein sequence ID" value="EHJ10829.1"/>
    <property type="molecule type" value="Genomic_DNA"/>
</dbReference>
<dbReference type="GO" id="GO:0009073">
    <property type="term" value="P:aromatic amino acid family biosynthetic process"/>
    <property type="evidence" value="ECO:0007669"/>
    <property type="project" value="UniProtKB-UniRule"/>
</dbReference>
<dbReference type="AlphaFoldDB" id="G5JAD3"/>
<dbReference type="CDD" id="cd02185">
    <property type="entry name" value="AroH"/>
    <property type="match status" value="1"/>
</dbReference>
<dbReference type="PATRIC" id="fig|423471.3.peg.4114"/>
<dbReference type="InterPro" id="IPR008243">
    <property type="entry name" value="Chorismate_mutase_AroH"/>
</dbReference>
<gene>
    <name evidence="3" type="ORF">CWATWH0003_4397</name>
</gene>
<dbReference type="GeneID" id="88767828"/>
<sequence>MGETMGGISNSQYCWRDAIVELKVRGIRGATTVTENSPEAIGEAVSELLNVIETQNQLNPEDIVSVTFTATQDIDAIFPAAIARQRPHWEDVPLLDVQQMSVHNSLERCIRVLIHFNTPKPQKEVSHVYLRGASNLRPDWRLTHTSSSVSTHSSSFKD</sequence>
<evidence type="ECO:0000313" key="4">
    <source>
        <dbReference type="Proteomes" id="UP000003477"/>
    </source>
</evidence>
<accession>G5JAD3</accession>
<dbReference type="EC" id="5.4.99.5" evidence="1 2"/>
<proteinExistence type="predicted"/>
<dbReference type="PANTHER" id="PTHR21164:SF0">
    <property type="entry name" value="CHORISMATE MUTASE AROH"/>
    <property type="match status" value="1"/>
</dbReference>
<comment type="catalytic activity">
    <reaction evidence="2">
        <text>chorismate = prephenate</text>
        <dbReference type="Rhea" id="RHEA:13897"/>
        <dbReference type="ChEBI" id="CHEBI:29748"/>
        <dbReference type="ChEBI" id="CHEBI:29934"/>
        <dbReference type="EC" id="5.4.99.5"/>
    </reaction>
</comment>
<organism evidence="3 4">
    <name type="scientific">Crocosphaera watsonii WH 0003</name>
    <dbReference type="NCBI Taxonomy" id="423471"/>
    <lineage>
        <taxon>Bacteria</taxon>
        <taxon>Bacillati</taxon>
        <taxon>Cyanobacteriota</taxon>
        <taxon>Cyanophyceae</taxon>
        <taxon>Oscillatoriophycideae</taxon>
        <taxon>Chroococcales</taxon>
        <taxon>Aphanothecaceae</taxon>
        <taxon>Crocosphaera</taxon>
    </lineage>
</organism>
<dbReference type="RefSeq" id="WP_007312296.1">
    <property type="nucleotide sequence ID" value="NZ_AESD01000663.1"/>
</dbReference>
<reference evidence="3 4" key="1">
    <citation type="journal article" date="2011" name="Front. Microbiol.">
        <title>Two Strains of Crocosphaera watsonii with Highly Conserved Genomes are Distinguished by Strain-Specific Features.</title>
        <authorList>
            <person name="Bench S.R."/>
            <person name="Ilikchyan I.N."/>
            <person name="Tripp H.J."/>
            <person name="Zehr J.P."/>
        </authorList>
    </citation>
    <scope>NUCLEOTIDE SEQUENCE [LARGE SCALE GENOMIC DNA]</scope>
    <source>
        <strain evidence="3 4">WH 0003</strain>
    </source>
</reference>
<keyword evidence="2 3" id="KW-0413">Isomerase</keyword>
<evidence type="ECO:0000256" key="2">
    <source>
        <dbReference type="PROSITE-ProRule" id="PRU00514"/>
    </source>
</evidence>
<dbReference type="GO" id="GO:0046417">
    <property type="term" value="P:chorismate metabolic process"/>
    <property type="evidence" value="ECO:0007669"/>
    <property type="project" value="TreeGrafter"/>
</dbReference>
<dbReference type="InterPro" id="IPR035959">
    <property type="entry name" value="RutC-like_sf"/>
</dbReference>
<dbReference type="Pfam" id="PF07736">
    <property type="entry name" value="CM_1"/>
    <property type="match status" value="1"/>
</dbReference>
<dbReference type="GO" id="GO:0004106">
    <property type="term" value="F:chorismate mutase activity"/>
    <property type="evidence" value="ECO:0007669"/>
    <property type="project" value="UniProtKB-UniRule"/>
</dbReference>
<dbReference type="PROSITE" id="PS51167">
    <property type="entry name" value="CHORISMATE_MUT_1"/>
    <property type="match status" value="1"/>
</dbReference>
<keyword evidence="2" id="KW-0057">Aromatic amino acid biosynthesis</keyword>
<dbReference type="Proteomes" id="UP000003477">
    <property type="component" value="Unassembled WGS sequence"/>
</dbReference>
<dbReference type="PANTHER" id="PTHR21164">
    <property type="entry name" value="CHORISMATE MUTASE"/>
    <property type="match status" value="1"/>
</dbReference>
<dbReference type="SUPFAM" id="SSF55298">
    <property type="entry name" value="YjgF-like"/>
    <property type="match status" value="1"/>
</dbReference>
<evidence type="ECO:0000256" key="1">
    <source>
        <dbReference type="NCBIfam" id="TIGR01796"/>
    </source>
</evidence>
<protein>
    <recommendedName>
        <fullName evidence="1 2">chorismate mutase</fullName>
        <ecNumber evidence="1 2">5.4.99.5</ecNumber>
    </recommendedName>
</protein>
<comment type="caution">
    <text evidence="3">The sequence shown here is derived from an EMBL/GenBank/DDBJ whole genome shotgun (WGS) entry which is preliminary data.</text>
</comment>
<name>G5JAD3_CROWT</name>